<accession>A0A9D2HCT6</accession>
<dbReference type="GO" id="GO:0022857">
    <property type="term" value="F:transmembrane transporter activity"/>
    <property type="evidence" value="ECO:0007669"/>
    <property type="project" value="TreeGrafter"/>
</dbReference>
<feature type="domain" description="Tripartite ATP-independent periplasmic transporters DctQ component" evidence="10">
    <location>
        <begin position="23"/>
        <end position="151"/>
    </location>
</feature>
<dbReference type="Proteomes" id="UP000824223">
    <property type="component" value="Unassembled WGS sequence"/>
</dbReference>
<keyword evidence="4" id="KW-0997">Cell inner membrane</keyword>
<sequence>MKELRKVLNKILNVLAGVSLLAMVVLTCWQVFTRYVLKNPSSWSEELVSYLFAWASLLGASLITGERGHMNIPVIVERMSGKMQKFFGIIGELIAFAFSAIILVYGGISIAKLAMGQMTSSLGVAVGVFYVVLPLCGVLNMVYTVLNIVDISKGNAELKKEEV</sequence>
<comment type="subcellular location">
    <subcellularLocation>
        <location evidence="1">Cell inner membrane</location>
        <topology evidence="1">Multi-pass membrane protein</topology>
    </subcellularLocation>
</comment>
<reference evidence="11" key="1">
    <citation type="journal article" date="2021" name="PeerJ">
        <title>Extensive microbial diversity within the chicken gut microbiome revealed by metagenomics and culture.</title>
        <authorList>
            <person name="Gilroy R."/>
            <person name="Ravi A."/>
            <person name="Getino M."/>
            <person name="Pursley I."/>
            <person name="Horton D.L."/>
            <person name="Alikhan N.F."/>
            <person name="Baker D."/>
            <person name="Gharbi K."/>
            <person name="Hall N."/>
            <person name="Watson M."/>
            <person name="Adriaenssens E.M."/>
            <person name="Foster-Nyarko E."/>
            <person name="Jarju S."/>
            <person name="Secka A."/>
            <person name="Antonio M."/>
            <person name="Oren A."/>
            <person name="Chaudhuri R.R."/>
            <person name="La Ragione R."/>
            <person name="Hildebrand F."/>
            <person name="Pallen M.J."/>
        </authorList>
    </citation>
    <scope>NUCLEOTIDE SEQUENCE</scope>
    <source>
        <strain evidence="11">ChiSjej2B20-11307</strain>
    </source>
</reference>
<evidence type="ECO:0000256" key="7">
    <source>
        <dbReference type="ARBA" id="ARBA00023136"/>
    </source>
</evidence>
<dbReference type="InterPro" id="IPR055348">
    <property type="entry name" value="DctQ"/>
</dbReference>
<keyword evidence="3" id="KW-1003">Cell membrane</keyword>
<keyword evidence="6 9" id="KW-1133">Transmembrane helix</keyword>
<reference evidence="11" key="2">
    <citation type="submission" date="2021-04" db="EMBL/GenBank/DDBJ databases">
        <authorList>
            <person name="Gilroy R."/>
        </authorList>
    </citation>
    <scope>NUCLEOTIDE SEQUENCE</scope>
    <source>
        <strain evidence="11">ChiSjej2B20-11307</strain>
    </source>
</reference>
<evidence type="ECO:0000256" key="4">
    <source>
        <dbReference type="ARBA" id="ARBA00022519"/>
    </source>
</evidence>
<evidence type="ECO:0000256" key="8">
    <source>
        <dbReference type="ARBA" id="ARBA00038436"/>
    </source>
</evidence>
<dbReference type="Pfam" id="PF04290">
    <property type="entry name" value="DctQ"/>
    <property type="match status" value="1"/>
</dbReference>
<keyword evidence="2" id="KW-0813">Transport</keyword>
<dbReference type="GO" id="GO:0015740">
    <property type="term" value="P:C4-dicarboxylate transport"/>
    <property type="evidence" value="ECO:0007669"/>
    <property type="project" value="TreeGrafter"/>
</dbReference>
<evidence type="ECO:0000256" key="2">
    <source>
        <dbReference type="ARBA" id="ARBA00022448"/>
    </source>
</evidence>
<dbReference type="PANTHER" id="PTHR35011">
    <property type="entry name" value="2,3-DIKETO-L-GULONATE TRAP TRANSPORTER SMALL PERMEASE PROTEIN YIAM"/>
    <property type="match status" value="1"/>
</dbReference>
<dbReference type="AlphaFoldDB" id="A0A9D2HCT6"/>
<comment type="similarity">
    <text evidence="8">Belongs to the TRAP transporter small permease family.</text>
</comment>
<evidence type="ECO:0000256" key="1">
    <source>
        <dbReference type="ARBA" id="ARBA00004429"/>
    </source>
</evidence>
<keyword evidence="7 9" id="KW-0472">Membrane</keyword>
<keyword evidence="5 9" id="KW-0812">Transmembrane</keyword>
<name>A0A9D2HCT6_9FIRM</name>
<evidence type="ECO:0000256" key="9">
    <source>
        <dbReference type="SAM" id="Phobius"/>
    </source>
</evidence>
<feature type="transmembrane region" description="Helical" evidence="9">
    <location>
        <begin position="128"/>
        <end position="149"/>
    </location>
</feature>
<feature type="transmembrane region" description="Helical" evidence="9">
    <location>
        <begin position="12"/>
        <end position="32"/>
    </location>
</feature>
<comment type="caution">
    <text evidence="11">The sequence shown here is derived from an EMBL/GenBank/DDBJ whole genome shotgun (WGS) entry which is preliminary data.</text>
</comment>
<organism evidence="11 12">
    <name type="scientific">Candidatus Mediterraneibacter pullicola</name>
    <dbReference type="NCBI Taxonomy" id="2838682"/>
    <lineage>
        <taxon>Bacteria</taxon>
        <taxon>Bacillati</taxon>
        <taxon>Bacillota</taxon>
        <taxon>Clostridia</taxon>
        <taxon>Lachnospirales</taxon>
        <taxon>Lachnospiraceae</taxon>
        <taxon>Mediterraneibacter</taxon>
    </lineage>
</organism>
<proteinExistence type="inferred from homology"/>
<evidence type="ECO:0000313" key="11">
    <source>
        <dbReference type="EMBL" id="HJA07430.1"/>
    </source>
</evidence>
<gene>
    <name evidence="11" type="ORF">H9798_09885</name>
</gene>
<dbReference type="InterPro" id="IPR007387">
    <property type="entry name" value="TRAP_DctQ"/>
</dbReference>
<protein>
    <submittedName>
        <fullName evidence="11">TRAP transporter small permease</fullName>
    </submittedName>
</protein>
<feature type="transmembrane region" description="Helical" evidence="9">
    <location>
        <begin position="47"/>
        <end position="65"/>
    </location>
</feature>
<feature type="transmembrane region" description="Helical" evidence="9">
    <location>
        <begin position="86"/>
        <end position="108"/>
    </location>
</feature>
<evidence type="ECO:0000259" key="10">
    <source>
        <dbReference type="Pfam" id="PF04290"/>
    </source>
</evidence>
<evidence type="ECO:0000313" key="12">
    <source>
        <dbReference type="Proteomes" id="UP000824223"/>
    </source>
</evidence>
<evidence type="ECO:0000256" key="6">
    <source>
        <dbReference type="ARBA" id="ARBA00022989"/>
    </source>
</evidence>
<dbReference type="PANTHER" id="PTHR35011:SF2">
    <property type="entry name" value="2,3-DIKETO-L-GULONATE TRAP TRANSPORTER SMALL PERMEASE PROTEIN YIAM"/>
    <property type="match status" value="1"/>
</dbReference>
<evidence type="ECO:0000256" key="5">
    <source>
        <dbReference type="ARBA" id="ARBA00022692"/>
    </source>
</evidence>
<evidence type="ECO:0000256" key="3">
    <source>
        <dbReference type="ARBA" id="ARBA00022475"/>
    </source>
</evidence>
<dbReference type="GO" id="GO:0005886">
    <property type="term" value="C:plasma membrane"/>
    <property type="evidence" value="ECO:0007669"/>
    <property type="project" value="UniProtKB-SubCell"/>
</dbReference>
<dbReference type="EMBL" id="DXAK01000048">
    <property type="protein sequence ID" value="HJA07430.1"/>
    <property type="molecule type" value="Genomic_DNA"/>
</dbReference>